<evidence type="ECO:0000313" key="2">
    <source>
        <dbReference type="Proteomes" id="UP000020077"/>
    </source>
</evidence>
<name>A0A080M345_9PROT</name>
<protein>
    <submittedName>
        <fullName evidence="1">Histidine phosphatase superfamily (Branch 1)</fullName>
    </submittedName>
</protein>
<dbReference type="Pfam" id="PF00300">
    <property type="entry name" value="His_Phos_1"/>
    <property type="match status" value="1"/>
</dbReference>
<dbReference type="CDD" id="cd07040">
    <property type="entry name" value="HP"/>
    <property type="match status" value="1"/>
</dbReference>
<dbReference type="Gene3D" id="3.40.50.1240">
    <property type="entry name" value="Phosphoglycerate mutase-like"/>
    <property type="match status" value="1"/>
</dbReference>
<dbReference type="Proteomes" id="UP000020077">
    <property type="component" value="Unassembled WGS sequence"/>
</dbReference>
<evidence type="ECO:0000313" key="1">
    <source>
        <dbReference type="EMBL" id="KFB71564.1"/>
    </source>
</evidence>
<proteinExistence type="predicted"/>
<dbReference type="SUPFAM" id="SSF53254">
    <property type="entry name" value="Phosphoglycerate mutase-like"/>
    <property type="match status" value="1"/>
</dbReference>
<gene>
    <name evidence="1" type="ORF">AW09_003275</name>
</gene>
<reference evidence="1 2" key="1">
    <citation type="submission" date="2014-02" db="EMBL/GenBank/DDBJ databases">
        <title>Expanding our view of genomic diversity in Candidatus Accumulibacter clades.</title>
        <authorList>
            <person name="Skennerton C.T."/>
            <person name="Barr J.J."/>
            <person name="Slater F.R."/>
            <person name="Bond P.L."/>
            <person name="Tyson G.W."/>
        </authorList>
    </citation>
    <scope>NUCLEOTIDE SEQUENCE [LARGE SCALE GENOMIC DNA]</scope>
    <source>
        <strain evidence="2">BA-91</strain>
    </source>
</reference>
<accession>A0A080M345</accession>
<dbReference type="InterPro" id="IPR029033">
    <property type="entry name" value="His_PPase_superfam"/>
</dbReference>
<dbReference type="AlphaFoldDB" id="A0A080M345"/>
<comment type="caution">
    <text evidence="1">The sequence shown here is derived from an EMBL/GenBank/DDBJ whole genome shotgun (WGS) entry which is preliminary data.</text>
</comment>
<dbReference type="SMART" id="SM00855">
    <property type="entry name" value="PGAM"/>
    <property type="match status" value="1"/>
</dbReference>
<dbReference type="InterPro" id="IPR013078">
    <property type="entry name" value="His_Pase_superF_clade-1"/>
</dbReference>
<organism evidence="1 2">
    <name type="scientific">Candidatus Accumulibacter phosphatis</name>
    <dbReference type="NCBI Taxonomy" id="327160"/>
    <lineage>
        <taxon>Bacteria</taxon>
        <taxon>Pseudomonadati</taxon>
        <taxon>Pseudomonadota</taxon>
        <taxon>Betaproteobacteria</taxon>
        <taxon>Candidatus Accumulibacter</taxon>
    </lineage>
</organism>
<dbReference type="EMBL" id="JDVG02000525">
    <property type="protein sequence ID" value="KFB71564.1"/>
    <property type="molecule type" value="Genomic_DNA"/>
</dbReference>
<sequence length="233" mass="24927">MFRATVGSDDVEVTCPTIARWLGSRAIDSRLDWLAEGKRTLFSLLILSLAAMASSLPARADGLPVPLGELAKPGRLLMLRHAHAPGVGDPPNFVIGDCSTQRNLDASGRAQARQLGARLRAAGLTHARVFSSQWCRALETARLLDLGPVEPLPALNSFFERQDDRQRILDGLRAFLARLPIDGQPVILVTHQVVVNAFTEATPPAGGGSIFQINGSGAPKWLGTIPIETRGGS</sequence>